<dbReference type="Proteomes" id="UP000314985">
    <property type="component" value="Chromosome 4"/>
</dbReference>
<dbReference type="Pfam" id="PF00104">
    <property type="entry name" value="Hormone_recep"/>
    <property type="match status" value="1"/>
</dbReference>
<dbReference type="PROSITE" id="PS51843">
    <property type="entry name" value="NR_LBD"/>
    <property type="match status" value="1"/>
</dbReference>
<organism evidence="7 8">
    <name type="scientific">Sus scrofa</name>
    <name type="common">Pig</name>
    <dbReference type="NCBI Taxonomy" id="9823"/>
    <lineage>
        <taxon>Eukaryota</taxon>
        <taxon>Metazoa</taxon>
        <taxon>Chordata</taxon>
        <taxon>Craniata</taxon>
        <taxon>Vertebrata</taxon>
        <taxon>Euteleostomi</taxon>
        <taxon>Mammalia</taxon>
        <taxon>Eutheria</taxon>
        <taxon>Laurasiatheria</taxon>
        <taxon>Artiodactyla</taxon>
        <taxon>Suina</taxon>
        <taxon>Suidae</taxon>
        <taxon>Sus</taxon>
    </lineage>
</organism>
<evidence type="ECO:0000256" key="5">
    <source>
        <dbReference type="ARBA" id="ARBA00023242"/>
    </source>
</evidence>
<dbReference type="Gene3D" id="1.10.565.10">
    <property type="entry name" value="Retinoid X Receptor"/>
    <property type="match status" value="1"/>
</dbReference>
<keyword evidence="3" id="KW-0804">Transcription</keyword>
<protein>
    <recommendedName>
        <fullName evidence="6">NR LBD domain-containing protein</fullName>
    </recommendedName>
</protein>
<keyword evidence="4" id="KW-0675">Receptor</keyword>
<evidence type="ECO:0000259" key="6">
    <source>
        <dbReference type="PROSITE" id="PS51843"/>
    </source>
</evidence>
<reference evidence="7 8" key="1">
    <citation type="submission" date="2017-08" db="EMBL/GenBank/DDBJ databases">
        <title>USMARCv1.0.</title>
        <authorList>
            <person name="Hannum G.I."/>
            <person name="Koren S."/>
            <person name="Schroeder S.G."/>
            <person name="Chin S.C."/>
            <person name="Nonneman D.J."/>
            <person name="Becker S.A."/>
            <person name="Rosen B.D."/>
            <person name="Bickhart D.M."/>
            <person name="Putnam N.H."/>
            <person name="Green R.E."/>
            <person name="Tuggle C.K."/>
            <person name="Liu H."/>
            <person name="Rohrer G.A."/>
            <person name="Warr A."/>
            <person name="Hall R."/>
            <person name="Kim K."/>
            <person name="Hume D.A."/>
            <person name="Talbot R."/>
            <person name="Chow W."/>
            <person name="Howe K."/>
            <person name="Schwartz A.S."/>
            <person name="Watson M."/>
            <person name="Archibald A.L."/>
            <person name="Phillippy A.M."/>
            <person name="Smith T.P.L."/>
        </authorList>
    </citation>
    <scope>NUCLEOTIDE SEQUENCE [LARGE SCALE GENOMIC DNA]</scope>
</reference>
<comment type="subcellular location">
    <subcellularLocation>
        <location evidence="1">Nucleus</location>
    </subcellularLocation>
</comment>
<dbReference type="PRINTS" id="PR01293">
    <property type="entry name" value="RORNUCRECPTR"/>
</dbReference>
<dbReference type="GO" id="GO:0004879">
    <property type="term" value="F:nuclear receptor activity"/>
    <property type="evidence" value="ECO:0007669"/>
    <property type="project" value="InterPro"/>
</dbReference>
<dbReference type="AlphaFoldDB" id="A0A4X1VVI8"/>
<evidence type="ECO:0000256" key="4">
    <source>
        <dbReference type="ARBA" id="ARBA00023170"/>
    </source>
</evidence>
<dbReference type="PANTHER" id="PTHR45805:SF1">
    <property type="entry name" value="NUCLEAR RECEPTOR ROR-GAMMA"/>
    <property type="match status" value="1"/>
</dbReference>
<dbReference type="GO" id="GO:0003677">
    <property type="term" value="F:DNA binding"/>
    <property type="evidence" value="ECO:0007669"/>
    <property type="project" value="InterPro"/>
</dbReference>
<evidence type="ECO:0000256" key="3">
    <source>
        <dbReference type="ARBA" id="ARBA00023163"/>
    </source>
</evidence>
<evidence type="ECO:0000313" key="8">
    <source>
        <dbReference type="Proteomes" id="UP000314985"/>
    </source>
</evidence>
<dbReference type="InterPro" id="IPR035500">
    <property type="entry name" value="NHR-like_dom_sf"/>
</dbReference>
<dbReference type="SUPFAM" id="SSF48508">
    <property type="entry name" value="Nuclear receptor ligand-binding domain"/>
    <property type="match status" value="1"/>
</dbReference>
<sequence length="169" mass="19203">MEVVLVRMCRAYNADNHTVFFEGKYGGMELFRALGCSELISSIFDFSRSLSALRFSEDEIALYTALVLINATMVPSPPSDRPGLQEKRKVEQLQYNLELAFHHHLCKTHRQGILAKLPPKGKLRSLCSQHVEKLQTFQHLHPIVVQVAFPPLYKELFSTEIESSDGLSE</sequence>
<dbReference type="PANTHER" id="PTHR45805">
    <property type="entry name" value="NUCLEAR HORMONE RECEPTOR HR3-RELATED"/>
    <property type="match status" value="1"/>
</dbReference>
<evidence type="ECO:0000256" key="2">
    <source>
        <dbReference type="ARBA" id="ARBA00023015"/>
    </source>
</evidence>
<keyword evidence="5" id="KW-0539">Nucleus</keyword>
<dbReference type="GO" id="GO:0005634">
    <property type="term" value="C:nucleus"/>
    <property type="evidence" value="ECO:0007669"/>
    <property type="project" value="UniProtKB-SubCell"/>
</dbReference>
<dbReference type="InterPro" id="IPR000536">
    <property type="entry name" value="Nucl_hrmn_rcpt_lig-bd"/>
</dbReference>
<proteinExistence type="predicted"/>
<keyword evidence="2" id="KW-0805">Transcription regulation</keyword>
<evidence type="ECO:0000256" key="1">
    <source>
        <dbReference type="ARBA" id="ARBA00004123"/>
    </source>
</evidence>
<feature type="domain" description="NR LBD" evidence="6">
    <location>
        <begin position="1"/>
        <end position="159"/>
    </location>
</feature>
<name>A0A4X1VVI8_PIG</name>
<reference evidence="7" key="2">
    <citation type="submission" date="2025-08" db="UniProtKB">
        <authorList>
            <consortium name="Ensembl"/>
        </authorList>
    </citation>
    <scope>IDENTIFICATION</scope>
</reference>
<accession>A0A4X1VVI8</accession>
<dbReference type="Ensembl" id="ENSSSCT00070056217.1">
    <property type="protein sequence ID" value="ENSSSCP00070047751.1"/>
    <property type="gene ID" value="ENSSSCG00070028031.1"/>
</dbReference>
<dbReference type="InterPro" id="IPR003079">
    <property type="entry name" value="ROR_rcpt"/>
</dbReference>
<evidence type="ECO:0000313" key="7">
    <source>
        <dbReference type="Ensembl" id="ENSSSCP00070047751.1"/>
    </source>
</evidence>